<sequence>SAEFALEPLKYIISGDAPATHQAGAWREPPLKYIAD</sequence>
<evidence type="ECO:0000313" key="1">
    <source>
        <dbReference type="EMBL" id="GAI25900.1"/>
    </source>
</evidence>
<comment type="caution">
    <text evidence="1">The sequence shown here is derived from an EMBL/GenBank/DDBJ whole genome shotgun (WGS) entry which is preliminary data.</text>
</comment>
<dbReference type="EMBL" id="BARV01018987">
    <property type="protein sequence ID" value="GAI25900.1"/>
    <property type="molecule type" value="Genomic_DNA"/>
</dbReference>
<proteinExistence type="predicted"/>
<accession>X1NGH6</accession>
<reference evidence="1" key="1">
    <citation type="journal article" date="2014" name="Front. Microbiol.">
        <title>High frequency of phylogenetically diverse reductive dehalogenase-homologous genes in deep subseafloor sedimentary metagenomes.</title>
        <authorList>
            <person name="Kawai M."/>
            <person name="Futagami T."/>
            <person name="Toyoda A."/>
            <person name="Takaki Y."/>
            <person name="Nishi S."/>
            <person name="Hori S."/>
            <person name="Arai W."/>
            <person name="Tsubouchi T."/>
            <person name="Morono Y."/>
            <person name="Uchiyama I."/>
            <person name="Ito T."/>
            <person name="Fujiyama A."/>
            <person name="Inagaki F."/>
            <person name="Takami H."/>
        </authorList>
    </citation>
    <scope>NUCLEOTIDE SEQUENCE</scope>
    <source>
        <strain evidence="1">Expedition CK06-06</strain>
    </source>
</reference>
<protein>
    <submittedName>
        <fullName evidence="1">Uncharacterized protein</fullName>
    </submittedName>
</protein>
<dbReference type="AlphaFoldDB" id="X1NGH6"/>
<feature type="non-terminal residue" evidence="1">
    <location>
        <position position="1"/>
    </location>
</feature>
<name>X1NGH6_9ZZZZ</name>
<gene>
    <name evidence="1" type="ORF">S06H3_31998</name>
</gene>
<organism evidence="1">
    <name type="scientific">marine sediment metagenome</name>
    <dbReference type="NCBI Taxonomy" id="412755"/>
    <lineage>
        <taxon>unclassified sequences</taxon>
        <taxon>metagenomes</taxon>
        <taxon>ecological metagenomes</taxon>
    </lineage>
</organism>